<name>A0A2W1L0F8_9BACL</name>
<organism evidence="4 5">
    <name type="scientific">Paenibacillus sambharensis</name>
    <dbReference type="NCBI Taxonomy" id="1803190"/>
    <lineage>
        <taxon>Bacteria</taxon>
        <taxon>Bacillati</taxon>
        <taxon>Bacillota</taxon>
        <taxon>Bacilli</taxon>
        <taxon>Bacillales</taxon>
        <taxon>Paenibacillaceae</taxon>
        <taxon>Paenibacillus</taxon>
    </lineage>
</organism>
<dbReference type="InterPro" id="IPR003784">
    <property type="entry name" value="BioY"/>
</dbReference>
<evidence type="ECO:0000256" key="3">
    <source>
        <dbReference type="SAM" id="Phobius"/>
    </source>
</evidence>
<feature type="transmembrane region" description="Helical" evidence="3">
    <location>
        <begin position="40"/>
        <end position="68"/>
    </location>
</feature>
<comment type="subcellular location">
    <subcellularLocation>
        <location evidence="2">Cell membrane</location>
        <topology evidence="2">Multi-pass membrane protein</topology>
    </subcellularLocation>
</comment>
<dbReference type="GO" id="GO:0005886">
    <property type="term" value="C:plasma membrane"/>
    <property type="evidence" value="ECO:0007669"/>
    <property type="project" value="UniProtKB-SubCell"/>
</dbReference>
<comment type="caution">
    <text evidence="4">The sequence shown here is derived from an EMBL/GenBank/DDBJ whole genome shotgun (WGS) entry which is preliminary data.</text>
</comment>
<feature type="transmembrane region" description="Helical" evidence="3">
    <location>
        <begin position="80"/>
        <end position="102"/>
    </location>
</feature>
<feature type="transmembrane region" description="Helical" evidence="3">
    <location>
        <begin position="114"/>
        <end position="140"/>
    </location>
</feature>
<evidence type="ECO:0000256" key="2">
    <source>
        <dbReference type="PIRNR" id="PIRNR016661"/>
    </source>
</evidence>
<evidence type="ECO:0000256" key="1">
    <source>
        <dbReference type="ARBA" id="ARBA00010692"/>
    </source>
</evidence>
<dbReference type="PIRSF" id="PIRSF016661">
    <property type="entry name" value="BioY"/>
    <property type="match status" value="1"/>
</dbReference>
<dbReference type="GO" id="GO:0015225">
    <property type="term" value="F:biotin transmembrane transporter activity"/>
    <property type="evidence" value="ECO:0007669"/>
    <property type="project" value="UniProtKB-UniRule"/>
</dbReference>
<keyword evidence="2" id="KW-1003">Cell membrane</keyword>
<dbReference type="RefSeq" id="WP_111149067.1">
    <property type="nucleotide sequence ID" value="NZ_QKRB01000057.1"/>
</dbReference>
<accession>A0A2W1L0F8</accession>
<protein>
    <recommendedName>
        <fullName evidence="2">Biotin transporter</fullName>
    </recommendedName>
</protein>
<keyword evidence="3" id="KW-1133">Transmembrane helix</keyword>
<dbReference type="PANTHER" id="PTHR34295">
    <property type="entry name" value="BIOTIN TRANSPORTER BIOY"/>
    <property type="match status" value="1"/>
</dbReference>
<keyword evidence="5" id="KW-1185">Reference proteome</keyword>
<keyword evidence="2" id="KW-0813">Transport</keyword>
<feature type="transmembrane region" description="Helical" evidence="3">
    <location>
        <begin position="6"/>
        <end position="28"/>
    </location>
</feature>
<dbReference type="OrthoDB" id="9803495at2"/>
<sequence length="202" mass="21621">MSLNVRSLVYTALFSALFVVFTATRFTLGFSDVPITLQNLAVMLAGAFLGARYGLISMGLVVALIAVGVPIGGEGGISRILGPTGGFLFAFLIEAMLIGYLVRKVIASRRKLGISLFYAALFLVFVLAGVLPSYVIGVPWHAAVKGFTITKSLTLACYPFIPFDIAKAVIATVVTGAMYRYIPKLHSRHTAEKSGLRSEMHG</sequence>
<dbReference type="PANTHER" id="PTHR34295:SF1">
    <property type="entry name" value="BIOTIN TRANSPORTER BIOY"/>
    <property type="match status" value="1"/>
</dbReference>
<dbReference type="Proteomes" id="UP000249522">
    <property type="component" value="Unassembled WGS sequence"/>
</dbReference>
<dbReference type="Pfam" id="PF02632">
    <property type="entry name" value="BioY"/>
    <property type="match status" value="1"/>
</dbReference>
<proteinExistence type="inferred from homology"/>
<dbReference type="AlphaFoldDB" id="A0A2W1L0F8"/>
<dbReference type="EMBL" id="QKRB01000057">
    <property type="protein sequence ID" value="PZD93398.1"/>
    <property type="molecule type" value="Genomic_DNA"/>
</dbReference>
<reference evidence="4 5" key="1">
    <citation type="submission" date="2018-06" db="EMBL/GenBank/DDBJ databases">
        <title>Paenibacillus imtechensis sp. nov.</title>
        <authorList>
            <person name="Pinnaka A.K."/>
            <person name="Singh H."/>
            <person name="Kaur M."/>
        </authorList>
    </citation>
    <scope>NUCLEOTIDE SEQUENCE [LARGE SCALE GENOMIC DNA]</scope>
    <source>
        <strain evidence="4 5">SMB1</strain>
    </source>
</reference>
<evidence type="ECO:0000313" key="4">
    <source>
        <dbReference type="EMBL" id="PZD93398.1"/>
    </source>
</evidence>
<dbReference type="Gene3D" id="1.10.1760.20">
    <property type="match status" value="1"/>
</dbReference>
<keyword evidence="3" id="KW-0812">Transmembrane</keyword>
<keyword evidence="2 3" id="KW-0472">Membrane</keyword>
<evidence type="ECO:0000313" key="5">
    <source>
        <dbReference type="Proteomes" id="UP000249522"/>
    </source>
</evidence>
<comment type="similarity">
    <text evidence="1 2">Belongs to the BioY family.</text>
</comment>
<gene>
    <name evidence="4" type="ORF">DNH61_22465</name>
</gene>
<feature type="transmembrane region" description="Helical" evidence="3">
    <location>
        <begin position="160"/>
        <end position="179"/>
    </location>
</feature>